<evidence type="ECO:0000313" key="1">
    <source>
        <dbReference type="EMBL" id="GDY34027.1"/>
    </source>
</evidence>
<gene>
    <name evidence="1" type="ORF">GTS_56600</name>
</gene>
<organism evidence="1 2">
    <name type="scientific">Gandjariella thermophila</name>
    <dbReference type="NCBI Taxonomy" id="1931992"/>
    <lineage>
        <taxon>Bacteria</taxon>
        <taxon>Bacillati</taxon>
        <taxon>Actinomycetota</taxon>
        <taxon>Actinomycetes</taxon>
        <taxon>Pseudonocardiales</taxon>
        <taxon>Pseudonocardiaceae</taxon>
        <taxon>Gandjariella</taxon>
    </lineage>
</organism>
<accession>A0A4D4JJD5</accession>
<sequence>MRRELREFLVHLRHLVNEIGAITLDLASDDMPYERQLALADRLVTLGQELRAIARTSDAAVIDGQIIAGQLDHEERP</sequence>
<dbReference type="EMBL" id="BJFL01000082">
    <property type="protein sequence ID" value="GDY34027.1"/>
    <property type="molecule type" value="Genomic_DNA"/>
</dbReference>
<dbReference type="RefSeq" id="WP_137816920.1">
    <property type="nucleotide sequence ID" value="NZ_BJFL01000082.1"/>
</dbReference>
<name>A0A4D4JJD5_9PSEU</name>
<reference evidence="2" key="1">
    <citation type="submission" date="2019-04" db="EMBL/GenBank/DDBJ databases">
        <title>Draft genome sequence of Pseudonocardiaceae bacterium SL3-2-4.</title>
        <authorList>
            <person name="Ningsih F."/>
            <person name="Yokota A."/>
            <person name="Sakai Y."/>
            <person name="Nanatani K."/>
            <person name="Yabe S."/>
            <person name="Oetari A."/>
            <person name="Sjamsuridzal W."/>
        </authorList>
    </citation>
    <scope>NUCLEOTIDE SEQUENCE [LARGE SCALE GENOMIC DNA]</scope>
    <source>
        <strain evidence="2">SL3-2-4</strain>
    </source>
</reference>
<evidence type="ECO:0000313" key="2">
    <source>
        <dbReference type="Proteomes" id="UP000298860"/>
    </source>
</evidence>
<dbReference type="AlphaFoldDB" id="A0A4D4JJD5"/>
<comment type="caution">
    <text evidence="1">The sequence shown here is derived from an EMBL/GenBank/DDBJ whole genome shotgun (WGS) entry which is preliminary data.</text>
</comment>
<protein>
    <submittedName>
        <fullName evidence="1">Uncharacterized protein</fullName>
    </submittedName>
</protein>
<keyword evidence="2" id="KW-1185">Reference proteome</keyword>
<proteinExistence type="predicted"/>
<dbReference type="Proteomes" id="UP000298860">
    <property type="component" value="Unassembled WGS sequence"/>
</dbReference>